<evidence type="ECO:0000256" key="1">
    <source>
        <dbReference type="SAM" id="MobiDB-lite"/>
    </source>
</evidence>
<keyword evidence="3" id="KW-1185">Reference proteome</keyword>
<protein>
    <recommendedName>
        <fullName evidence="4">Mental retardation GTPase activating protein</fullName>
    </recommendedName>
</protein>
<organism evidence="2 3">
    <name type="scientific">Tripterygium wilfordii</name>
    <name type="common">Thunder God vine</name>
    <dbReference type="NCBI Taxonomy" id="458696"/>
    <lineage>
        <taxon>Eukaryota</taxon>
        <taxon>Viridiplantae</taxon>
        <taxon>Streptophyta</taxon>
        <taxon>Embryophyta</taxon>
        <taxon>Tracheophyta</taxon>
        <taxon>Spermatophyta</taxon>
        <taxon>Magnoliopsida</taxon>
        <taxon>eudicotyledons</taxon>
        <taxon>Gunneridae</taxon>
        <taxon>Pentapetalae</taxon>
        <taxon>rosids</taxon>
        <taxon>fabids</taxon>
        <taxon>Celastrales</taxon>
        <taxon>Celastraceae</taxon>
        <taxon>Tripterygium</taxon>
    </lineage>
</organism>
<feature type="compositionally biased region" description="Low complexity" evidence="1">
    <location>
        <begin position="195"/>
        <end position="204"/>
    </location>
</feature>
<evidence type="ECO:0000313" key="3">
    <source>
        <dbReference type="Proteomes" id="UP000593562"/>
    </source>
</evidence>
<sequence length="290" mass="33033">MEQSPSRVPQEFNLGQWALKAQAARGNTNSRRFSASYIERVREEARSFRSNRTISSTASSPGYNLREEIDPSTYSFTTALQALQARYSYNYWDCLSPDGFALNSKWNEAEKYICNPHSGEVPLECLSAKTLSARSFRNYANRTSMSAPLVYSFHSKQIHTKPCVSSFLHFPIQARIVESITKDVGTQSTPPELQSNSSSPVSSPKIIVSLPKQWEAEGRDSLNSNEKMKSEKKVVENKGRNEGKREEKERKEKDEERWRCSTQGGCLSWMTKKNKPRKKNMFLPHLINGC</sequence>
<evidence type="ECO:0000313" key="2">
    <source>
        <dbReference type="EMBL" id="KAF5727601.1"/>
    </source>
</evidence>
<feature type="compositionally biased region" description="Polar residues" evidence="1">
    <location>
        <begin position="184"/>
        <end position="194"/>
    </location>
</feature>
<name>A0A7J7C0E3_TRIWF</name>
<dbReference type="PANTHER" id="PTHR36748">
    <property type="entry name" value="MENTAL RETARDATION GTPASE ACTIVATING PROTEIN"/>
    <property type="match status" value="1"/>
</dbReference>
<dbReference type="Proteomes" id="UP000593562">
    <property type="component" value="Unassembled WGS sequence"/>
</dbReference>
<dbReference type="InParanoid" id="A0A7J7C0E3"/>
<feature type="region of interest" description="Disordered" evidence="1">
    <location>
        <begin position="183"/>
        <end position="204"/>
    </location>
</feature>
<evidence type="ECO:0008006" key="4">
    <source>
        <dbReference type="Google" id="ProtNLM"/>
    </source>
</evidence>
<accession>A0A7J7C0E3</accession>
<dbReference type="PANTHER" id="PTHR36748:SF3">
    <property type="entry name" value="MENTAL RETARDATION GTPASE ACTIVATING PROTEIN"/>
    <property type="match status" value="1"/>
</dbReference>
<reference evidence="2 3" key="1">
    <citation type="journal article" date="2020" name="Nat. Commun.">
        <title>Genome of Tripterygium wilfordii and identification of cytochrome P450 involved in triptolide biosynthesis.</title>
        <authorList>
            <person name="Tu L."/>
            <person name="Su P."/>
            <person name="Zhang Z."/>
            <person name="Gao L."/>
            <person name="Wang J."/>
            <person name="Hu T."/>
            <person name="Zhou J."/>
            <person name="Zhang Y."/>
            <person name="Zhao Y."/>
            <person name="Liu Y."/>
            <person name="Song Y."/>
            <person name="Tong Y."/>
            <person name="Lu Y."/>
            <person name="Yang J."/>
            <person name="Xu C."/>
            <person name="Jia M."/>
            <person name="Peters R.J."/>
            <person name="Huang L."/>
            <person name="Gao W."/>
        </authorList>
    </citation>
    <scope>NUCLEOTIDE SEQUENCE [LARGE SCALE GENOMIC DNA]</scope>
    <source>
        <strain evidence="3">cv. XIE 37</strain>
        <tissue evidence="2">Leaf</tissue>
    </source>
</reference>
<gene>
    <name evidence="2" type="ORF">HS088_TW22G01297</name>
</gene>
<proteinExistence type="predicted"/>
<dbReference type="FunCoup" id="A0A7J7C0E3">
    <property type="interactions" value="1045"/>
</dbReference>
<dbReference type="AlphaFoldDB" id="A0A7J7C0E3"/>
<dbReference type="EMBL" id="JAAARO010000022">
    <property type="protein sequence ID" value="KAF5727601.1"/>
    <property type="molecule type" value="Genomic_DNA"/>
</dbReference>
<comment type="caution">
    <text evidence="2">The sequence shown here is derived from an EMBL/GenBank/DDBJ whole genome shotgun (WGS) entry which is preliminary data.</text>
</comment>
<feature type="region of interest" description="Disordered" evidence="1">
    <location>
        <begin position="217"/>
        <end position="257"/>
    </location>
</feature>